<evidence type="ECO:0008006" key="3">
    <source>
        <dbReference type="Google" id="ProtNLM"/>
    </source>
</evidence>
<dbReference type="Gene3D" id="2.30.60.10">
    <property type="entry name" value="Cyanovirin-N"/>
    <property type="match status" value="1"/>
</dbReference>
<gene>
    <name evidence="1" type="ORF">BDV26DRAFT_293580</name>
</gene>
<reference evidence="1 2" key="1">
    <citation type="submission" date="2019-04" db="EMBL/GenBank/DDBJ databases">
        <title>Friends and foes A comparative genomics studyof 23 Aspergillus species from section Flavi.</title>
        <authorList>
            <consortium name="DOE Joint Genome Institute"/>
            <person name="Kjaerbolling I."/>
            <person name="Vesth T."/>
            <person name="Frisvad J.C."/>
            <person name="Nybo J.L."/>
            <person name="Theobald S."/>
            <person name="Kildgaard S."/>
            <person name="Isbrandt T."/>
            <person name="Kuo A."/>
            <person name="Sato A."/>
            <person name="Lyhne E.K."/>
            <person name="Kogle M.E."/>
            <person name="Wiebenga A."/>
            <person name="Kun R.S."/>
            <person name="Lubbers R.J."/>
            <person name="Makela M.R."/>
            <person name="Barry K."/>
            <person name="Chovatia M."/>
            <person name="Clum A."/>
            <person name="Daum C."/>
            <person name="Haridas S."/>
            <person name="He G."/>
            <person name="LaButti K."/>
            <person name="Lipzen A."/>
            <person name="Mondo S."/>
            <person name="Riley R."/>
            <person name="Salamov A."/>
            <person name="Simmons B.A."/>
            <person name="Magnuson J.K."/>
            <person name="Henrissat B."/>
            <person name="Mortensen U.H."/>
            <person name="Larsen T.O."/>
            <person name="Devries R.P."/>
            <person name="Grigoriev I.V."/>
            <person name="Machida M."/>
            <person name="Baker S.E."/>
            <person name="Andersen M.R."/>
        </authorList>
    </citation>
    <scope>NUCLEOTIDE SEQUENCE [LARGE SCALE GENOMIC DNA]</scope>
    <source>
        <strain evidence="1 2">IBT 29228</strain>
    </source>
</reference>
<dbReference type="InterPro" id="IPR036673">
    <property type="entry name" value="Cyanovirin-N_sf"/>
</dbReference>
<evidence type="ECO:0000313" key="1">
    <source>
        <dbReference type="EMBL" id="KAE8377024.1"/>
    </source>
</evidence>
<evidence type="ECO:0000313" key="2">
    <source>
        <dbReference type="Proteomes" id="UP000326198"/>
    </source>
</evidence>
<proteinExistence type="predicted"/>
<dbReference type="AlphaFoldDB" id="A0A5N7B4J1"/>
<keyword evidence="2" id="KW-1185">Reference proteome</keyword>
<dbReference type="Proteomes" id="UP000326198">
    <property type="component" value="Unassembled WGS sequence"/>
</dbReference>
<accession>A0A5N7B4J1</accession>
<dbReference type="EMBL" id="ML736230">
    <property type="protein sequence ID" value="KAE8377024.1"/>
    <property type="molecule type" value="Genomic_DNA"/>
</dbReference>
<organism evidence="1 2">
    <name type="scientific">Aspergillus bertholletiae</name>
    <dbReference type="NCBI Taxonomy" id="1226010"/>
    <lineage>
        <taxon>Eukaryota</taxon>
        <taxon>Fungi</taxon>
        <taxon>Dikarya</taxon>
        <taxon>Ascomycota</taxon>
        <taxon>Pezizomycotina</taxon>
        <taxon>Eurotiomycetes</taxon>
        <taxon>Eurotiomycetidae</taxon>
        <taxon>Eurotiales</taxon>
        <taxon>Aspergillaceae</taxon>
        <taxon>Aspergillus</taxon>
        <taxon>Aspergillus subgen. Circumdati</taxon>
    </lineage>
</organism>
<sequence length="136" mass="14291">MIKAVSAANGQQEQQLLTANCVIPGSKGLKQYSQLNLDKCLGWRRTNDGGGALVALKNGGGLSKKGGQCSKCRYLQSSPNLICNCAGVRQDQKTYVDPATATWMGPVLFDLDAVLLSGKPLIEVTGQGLLACHGVV</sequence>
<name>A0A5N7B4J1_9EURO</name>
<protein>
    <recommendedName>
        <fullName evidence="3">Cyanovirin-N domain-containing protein</fullName>
    </recommendedName>
</protein>
<dbReference type="OrthoDB" id="4444867at2759"/>